<sequence>MFRNSLKMLLGGKSNRKNRNSGSDSVEGECVFEGDYAVPPLPVTEGMQHIRIMEGVSRSLPSSPLLSHQALNMRLQPLKRLPGEERQDLGPPPSVDEAANTLMTRLGFLLGEKVNEGPGGAQYSMEEQDDPQGISMTQRISPCSSLASSSASPPPGSPCSTLPAGAPGNMGTRDCAYGSITSPTSTLESRDSGIIATLTSYSENAEHGGKHSEGSRGSLKLWQAQKSMGGDAFLYRVDENMAASTYSLNKIPERSLEHSVSHSAHSIPLYLMPRPNSVAATSSAHLEDLAYLDEQRQAPLRTSLRMPRQNSGFSRSGQADVRVRFAPYRPPDITLKPLLFEVPSLTPDAVFTGREWLFQEVEACLRSSESTASQGVVIVGNVGFGKTAIVSRLVALSCHGNRMRQITSDSPHASPKHGDTLPLSQPQSAHGTLVGGSSCPGTPEMRRRQEEALRRLASQVVAYHYCQSDNAYTCLVPEFVHNVAALLCRAPQMQAYRDLLLRQPHLQSTLSLRACVQDPFNAFRRGLLEPLEILHRERKLACEENLLIVIDGLNEAEFHKPDYGETIVSFLCKTVERFPPWLKLVVTVRTTLQDITRPLPFHRISLDRLEESDAIDSDLQGYILHRLHCSQEIQNNVALNGKLDNAAFTKLSTHLKSLSRGSYLYLKLTLDLIEKGYLVLKSSSFKVVPVNLAEVYLLQLNMRFPTQSSFERVLPLLNVAVASLHPLTDEQAYSAVNAGMVRGAAMDWDDFQQRSELLSPFLVKRRDGTRMFIHPSFREWLIWREDGEKTKFLCDPRSGHTLLAFWFSRQDSKLNRQQTLELGHHILKAHIFKGLSKKVGVSSSVLQGLWVSYSTEGLSAALSSLRNLYTPNIKVSRLLIMGGANVNYRTEMLNNAPILCVHAHLGYLETVTLLLEFGADVDGVSESGLTPLGYAAAAGHLPIITVLCSRKAKVDHLDKNGQCVLVHAGLRGHLDVVKYLVQCEWNTDGQQAGSFNKSHAVQQALIAAASMGYTETVSYLLDLPEKDEEEEERAQINNFDTLWGETALTAAAGRGKLDVCRLLLEQGAAVAQPNRRGIVPLFSAVRQGHWQVVDLLLNHGADVNMPDKQGRTPLMMAASEGHLGTAEFLLAQGASLSLMDKEGLTALSWACLKGHFPLVRALVERGAATAHADKSGRTPLDLAAFYGDSEVVQYLVDHGAMIEHVDYSGMRPLDRAVGCRNTSVVVALLKKGAKIGPATWAMATSKPDIMIVLLSKLIEEGDGFYKKGKVKEAAQRYQYALKKFPREGFTEDLKTFRELKVSLLLNLSRCRRKMNDFGMAEEFASKALELKPKSYEAYYARARAKRSSRQFHAALEDLSEAMHLCPNNREIQRLLQRVEEECHQVEQQQELDPPPSPPRDQAPSMVPPPPMEPHISDMEPVQDLFEEDEDDYLERALDGLPLGVPAEPHTILSGLPVIQNMPPSPSHHDSPYLGQAYDLRPSPPSLSSPTRQGYQSSSPSLSPTHQSSHFRPSPSHQASYHFSPPPSPLRHGPQYRASPTSEGVAMYRPQSASAGRYQQDQLAGRPKSPLSKMSSQRSFQFSQQTSQPSQQTQWLQPAKAQIVRTNQPSTAIHSSAVLGSSAYSQIAHSMSARCPGDMDELGDGGYSSSLQPQGSLSAGALYQCAISMDPGLVEDELPQRPSSAYRPNPGGVRYTQTPQISRSQSTAYYSVSPHEMERQVTLGSPENLQAHRRPVSANSPEPKQHPPAPRPLIHSHSTGLRFSPSINSLVAGSAANLGPGFRVSASVQQMEIPLKLSYEGSYHDDLSPVSPPQGTDFMVVGGTYPGEALRSRTTPFMGIIDKTARTQQYLQQQPSLASSSSGSRPWTVSSLDTVVNSPATSPSNMGYGQQAAPLSHIAYYNRTNNAHNGHLMDDDFYANSSGVTRDQADAMGRVSQVPTYPDVKVARTLPVSQAYQDNEFRQMSRNERQGPTSPIKPKRPFVESNV</sequence>
<evidence type="ECO:0000256" key="6">
    <source>
        <dbReference type="ARBA" id="ARBA00034110"/>
    </source>
</evidence>
<dbReference type="SUPFAM" id="SSF48403">
    <property type="entry name" value="Ankyrin repeat"/>
    <property type="match status" value="1"/>
</dbReference>
<comment type="similarity">
    <text evidence="7">Belongs to the TANC family.</text>
</comment>
<comment type="subcellular location">
    <subcellularLocation>
        <location evidence="6">Postsynapse</location>
    </subcellularLocation>
</comment>
<dbReference type="InterPro" id="IPR050889">
    <property type="entry name" value="Dendritic_Spine_Reg/Scaffold"/>
</dbReference>
<evidence type="ECO:0000313" key="13">
    <source>
        <dbReference type="Ensembl" id="ENSCCRP00000180623.1"/>
    </source>
</evidence>
<dbReference type="InterPro" id="IPR027417">
    <property type="entry name" value="P-loop_NTPase"/>
</dbReference>
<dbReference type="SMART" id="SM00248">
    <property type="entry name" value="ANK"/>
    <property type="match status" value="10"/>
</dbReference>
<dbReference type="FunFam" id="1.25.40.20:FF:000022">
    <property type="entry name" value="protein TANC2 isoform X1"/>
    <property type="match status" value="1"/>
</dbReference>
<dbReference type="Pfam" id="PF12796">
    <property type="entry name" value="Ank_2"/>
    <property type="match status" value="3"/>
</dbReference>
<feature type="compositionally biased region" description="Low complexity" evidence="10">
    <location>
        <begin position="1487"/>
        <end position="1509"/>
    </location>
</feature>
<feature type="domain" description="TANC1/2-like AAA+ ATPase lid" evidence="11">
    <location>
        <begin position="607"/>
        <end position="701"/>
    </location>
</feature>
<feature type="repeat" description="TPR" evidence="9">
    <location>
        <begin position="1335"/>
        <end position="1368"/>
    </location>
</feature>
<keyword evidence="14" id="KW-1185">Reference proteome</keyword>
<feature type="region of interest" description="Disordered" evidence="10">
    <location>
        <begin position="1731"/>
        <end position="1759"/>
    </location>
</feature>
<feature type="compositionally biased region" description="Low complexity" evidence="10">
    <location>
        <begin position="141"/>
        <end position="151"/>
    </location>
</feature>
<keyword evidence="1" id="KW-0597">Phosphoprotein</keyword>
<feature type="compositionally biased region" description="Polar residues" evidence="10">
    <location>
        <begin position="1694"/>
        <end position="1709"/>
    </location>
</feature>
<evidence type="ECO:0000259" key="12">
    <source>
        <dbReference type="Pfam" id="PF25521"/>
    </source>
</evidence>
<dbReference type="PROSITE" id="PS50005">
    <property type="entry name" value="TPR"/>
    <property type="match status" value="2"/>
</dbReference>
<dbReference type="GeneTree" id="ENSGT00940000156447"/>
<dbReference type="InterPro" id="IPR036770">
    <property type="entry name" value="Ankyrin_rpt-contain_sf"/>
</dbReference>
<dbReference type="GO" id="GO:0061001">
    <property type="term" value="P:regulation of dendritic spine morphogenesis"/>
    <property type="evidence" value="ECO:0007669"/>
    <property type="project" value="TreeGrafter"/>
</dbReference>
<evidence type="ECO:0000256" key="7">
    <source>
        <dbReference type="ARBA" id="ARBA00038259"/>
    </source>
</evidence>
<feature type="region of interest" description="Disordered" evidence="10">
    <location>
        <begin position="1455"/>
        <end position="1601"/>
    </location>
</feature>
<feature type="compositionally biased region" description="Polar residues" evidence="10">
    <location>
        <begin position="1550"/>
        <end position="1561"/>
    </location>
</feature>
<dbReference type="PROSITE" id="PS50297">
    <property type="entry name" value="ANK_REP_REGION"/>
    <property type="match status" value="6"/>
</dbReference>
<dbReference type="Proteomes" id="UP001108240">
    <property type="component" value="Unplaced"/>
</dbReference>
<reference evidence="13" key="2">
    <citation type="submission" date="2025-09" db="UniProtKB">
        <authorList>
            <consortium name="Ensembl"/>
        </authorList>
    </citation>
    <scope>IDENTIFICATION</scope>
</reference>
<dbReference type="PRINTS" id="PR01415">
    <property type="entry name" value="ANKYRIN"/>
</dbReference>
<feature type="compositionally biased region" description="Low complexity" evidence="10">
    <location>
        <begin position="1850"/>
        <end position="1863"/>
    </location>
</feature>
<evidence type="ECO:0000256" key="8">
    <source>
        <dbReference type="PROSITE-ProRule" id="PRU00023"/>
    </source>
</evidence>
<accession>A0A9J8DG89</accession>
<evidence type="ECO:0000256" key="5">
    <source>
        <dbReference type="ARBA" id="ARBA00023043"/>
    </source>
</evidence>
<dbReference type="PANTHER" id="PTHR24166:SF21">
    <property type="entry name" value="PROTEIN TANC2"/>
    <property type="match status" value="1"/>
</dbReference>
<feature type="repeat" description="ANK" evidence="8">
    <location>
        <begin position="1175"/>
        <end position="1207"/>
    </location>
</feature>
<evidence type="ECO:0000256" key="10">
    <source>
        <dbReference type="SAM" id="MobiDB-lite"/>
    </source>
</evidence>
<dbReference type="PROSITE" id="PS50088">
    <property type="entry name" value="ANK_REPEAT"/>
    <property type="match status" value="6"/>
</dbReference>
<dbReference type="Gene3D" id="1.25.40.20">
    <property type="entry name" value="Ankyrin repeat-containing domain"/>
    <property type="match status" value="2"/>
</dbReference>
<evidence type="ECO:0000313" key="14">
    <source>
        <dbReference type="Proteomes" id="UP001108240"/>
    </source>
</evidence>
<dbReference type="InterPro" id="IPR058056">
    <property type="entry name" value="WH_TANC1/2"/>
</dbReference>
<feature type="region of interest" description="Disordered" evidence="10">
    <location>
        <begin position="405"/>
        <end position="448"/>
    </location>
</feature>
<proteinExistence type="inferred from homology"/>
<organism evidence="13 14">
    <name type="scientific">Cyprinus carpio carpio</name>
    <dbReference type="NCBI Taxonomy" id="630221"/>
    <lineage>
        <taxon>Eukaryota</taxon>
        <taxon>Metazoa</taxon>
        <taxon>Chordata</taxon>
        <taxon>Craniata</taxon>
        <taxon>Vertebrata</taxon>
        <taxon>Euteleostomi</taxon>
        <taxon>Actinopterygii</taxon>
        <taxon>Neopterygii</taxon>
        <taxon>Teleostei</taxon>
        <taxon>Ostariophysi</taxon>
        <taxon>Cypriniformes</taxon>
        <taxon>Cyprinidae</taxon>
        <taxon>Cyprininae</taxon>
        <taxon>Cyprinus</taxon>
    </lineage>
</organism>
<dbReference type="Pfam" id="PF25520">
    <property type="entry name" value="AAA_lid_TANC1"/>
    <property type="match status" value="1"/>
</dbReference>
<feature type="compositionally biased region" description="Pro residues" evidence="10">
    <location>
        <begin position="1392"/>
        <end position="1412"/>
    </location>
</feature>
<dbReference type="Ensembl" id="ENSCCRT00000172671.1">
    <property type="protein sequence ID" value="ENSCCRP00000180623.1"/>
    <property type="gene ID" value="ENSCCRG00000013348.2"/>
</dbReference>
<keyword evidence="3 9" id="KW-0802">TPR repeat</keyword>
<feature type="region of interest" description="Disordered" evidence="10">
    <location>
        <begin position="117"/>
        <end position="166"/>
    </location>
</feature>
<dbReference type="InterPro" id="IPR011990">
    <property type="entry name" value="TPR-like_helical_dom_sf"/>
</dbReference>
<evidence type="ECO:0000256" key="2">
    <source>
        <dbReference type="ARBA" id="ARBA00022737"/>
    </source>
</evidence>
<feature type="repeat" description="ANK" evidence="8">
    <location>
        <begin position="1043"/>
        <end position="1075"/>
    </location>
</feature>
<feature type="repeat" description="TPR" evidence="9">
    <location>
        <begin position="1301"/>
        <end position="1334"/>
    </location>
</feature>
<dbReference type="SMART" id="SM00028">
    <property type="entry name" value="TPR"/>
    <property type="match status" value="3"/>
</dbReference>
<keyword evidence="2" id="KW-0677">Repeat</keyword>
<keyword evidence="4" id="KW-0770">Synapse</keyword>
<name>A0A9J8DG89_CYPCA</name>
<feature type="compositionally biased region" description="Low complexity" evidence="10">
    <location>
        <begin position="1574"/>
        <end position="1593"/>
    </location>
</feature>
<reference evidence="13" key="1">
    <citation type="submission" date="2025-08" db="UniProtKB">
        <authorList>
            <consortium name="Ensembl"/>
        </authorList>
    </citation>
    <scope>IDENTIFICATION</scope>
</reference>
<evidence type="ECO:0000259" key="11">
    <source>
        <dbReference type="Pfam" id="PF25520"/>
    </source>
</evidence>
<dbReference type="Pfam" id="PF25521">
    <property type="entry name" value="WHD_TANC1"/>
    <property type="match status" value="1"/>
</dbReference>
<dbReference type="InterPro" id="IPR019734">
    <property type="entry name" value="TPR_rpt"/>
</dbReference>
<feature type="region of interest" description="Disordered" evidence="10">
    <location>
        <begin position="1954"/>
        <end position="1986"/>
    </location>
</feature>
<feature type="region of interest" description="Disordered" evidence="10">
    <location>
        <begin position="1673"/>
        <end position="1710"/>
    </location>
</feature>
<dbReference type="InterPro" id="IPR002110">
    <property type="entry name" value="Ankyrin_rpt"/>
</dbReference>
<feature type="region of interest" description="Disordered" evidence="10">
    <location>
        <begin position="1381"/>
        <end position="1417"/>
    </location>
</feature>
<dbReference type="GO" id="GO:0043197">
    <property type="term" value="C:dendritic spine"/>
    <property type="evidence" value="ECO:0007669"/>
    <property type="project" value="TreeGrafter"/>
</dbReference>
<evidence type="ECO:0000256" key="1">
    <source>
        <dbReference type="ARBA" id="ARBA00022553"/>
    </source>
</evidence>
<dbReference type="InterPro" id="IPR058018">
    <property type="entry name" value="AAA_lid_TANC1/2"/>
</dbReference>
<evidence type="ECO:0000256" key="9">
    <source>
        <dbReference type="PROSITE-ProRule" id="PRU00339"/>
    </source>
</evidence>
<feature type="compositionally biased region" description="Basic and acidic residues" evidence="10">
    <location>
        <begin position="1958"/>
        <end position="1968"/>
    </location>
</feature>
<dbReference type="SUPFAM" id="SSF52540">
    <property type="entry name" value="P-loop containing nucleoside triphosphate hydrolases"/>
    <property type="match status" value="1"/>
</dbReference>
<keyword evidence="5 8" id="KW-0040">ANK repeat</keyword>
<dbReference type="SUPFAM" id="SSF48452">
    <property type="entry name" value="TPR-like"/>
    <property type="match status" value="1"/>
</dbReference>
<feature type="repeat" description="ANK" evidence="8">
    <location>
        <begin position="927"/>
        <end position="959"/>
    </location>
</feature>
<feature type="region of interest" description="Disordered" evidence="10">
    <location>
        <begin position="1850"/>
        <end position="1869"/>
    </location>
</feature>
<feature type="region of interest" description="Disordered" evidence="10">
    <location>
        <begin position="1"/>
        <end position="26"/>
    </location>
</feature>
<dbReference type="PANTHER" id="PTHR24166">
    <property type="entry name" value="ROLLING PEBBLES, ISOFORM B"/>
    <property type="match status" value="1"/>
</dbReference>
<feature type="repeat" description="ANK" evidence="8">
    <location>
        <begin position="1109"/>
        <end position="1141"/>
    </location>
</feature>
<protein>
    <submittedName>
        <fullName evidence="13">Tetratricopeptide repeat, ankyrin repeat and coiled-coil containing 2a</fullName>
    </submittedName>
</protein>
<evidence type="ECO:0000256" key="4">
    <source>
        <dbReference type="ARBA" id="ARBA00023018"/>
    </source>
</evidence>
<dbReference type="Gene3D" id="1.25.40.10">
    <property type="entry name" value="Tetratricopeptide repeat domain"/>
    <property type="match status" value="1"/>
</dbReference>
<evidence type="ECO:0000256" key="3">
    <source>
        <dbReference type="ARBA" id="ARBA00022803"/>
    </source>
</evidence>
<feature type="domain" description="TANC1/2-like winged helix" evidence="12">
    <location>
        <begin position="703"/>
        <end position="856"/>
    </location>
</feature>
<feature type="repeat" description="ANK" evidence="8">
    <location>
        <begin position="1076"/>
        <end position="1108"/>
    </location>
</feature>
<feature type="repeat" description="ANK" evidence="8">
    <location>
        <begin position="1142"/>
        <end position="1174"/>
    </location>
</feature>
<dbReference type="FunFam" id="1.25.40.20:FF:000036">
    <property type="entry name" value="protein TANC2 isoform X2"/>
    <property type="match status" value="1"/>
</dbReference>